<name>A0AAV6TN21_9ARAC</name>
<evidence type="ECO:0000313" key="2">
    <source>
        <dbReference type="Proteomes" id="UP000827092"/>
    </source>
</evidence>
<feature type="non-terminal residue" evidence="1">
    <location>
        <position position="537"/>
    </location>
</feature>
<keyword evidence="2" id="KW-1185">Reference proteome</keyword>
<dbReference type="PANTHER" id="PTHR33223">
    <property type="entry name" value="CCHC-TYPE DOMAIN-CONTAINING PROTEIN"/>
    <property type="match status" value="1"/>
</dbReference>
<proteinExistence type="predicted"/>
<evidence type="ECO:0000313" key="1">
    <source>
        <dbReference type="EMBL" id="KAG8173215.1"/>
    </source>
</evidence>
<dbReference type="EMBL" id="JAFNEN010001970">
    <property type="protein sequence ID" value="KAG8173215.1"/>
    <property type="molecule type" value="Genomic_DNA"/>
</dbReference>
<accession>A0AAV6TN21</accession>
<organism evidence="1 2">
    <name type="scientific">Oedothorax gibbosus</name>
    <dbReference type="NCBI Taxonomy" id="931172"/>
    <lineage>
        <taxon>Eukaryota</taxon>
        <taxon>Metazoa</taxon>
        <taxon>Ecdysozoa</taxon>
        <taxon>Arthropoda</taxon>
        <taxon>Chelicerata</taxon>
        <taxon>Arachnida</taxon>
        <taxon>Araneae</taxon>
        <taxon>Araneomorphae</taxon>
        <taxon>Entelegynae</taxon>
        <taxon>Araneoidea</taxon>
        <taxon>Linyphiidae</taxon>
        <taxon>Erigoninae</taxon>
        <taxon>Oedothorax</taxon>
    </lineage>
</organism>
<dbReference type="Gene3D" id="2.40.70.10">
    <property type="entry name" value="Acid Proteases"/>
    <property type="match status" value="1"/>
</dbReference>
<dbReference type="Proteomes" id="UP000827092">
    <property type="component" value="Unassembled WGS sequence"/>
</dbReference>
<comment type="caution">
    <text evidence="1">The sequence shown here is derived from an EMBL/GenBank/DDBJ whole genome shotgun (WGS) entry which is preliminary data.</text>
</comment>
<dbReference type="InterPro" id="IPR021109">
    <property type="entry name" value="Peptidase_aspartic_dom_sf"/>
</dbReference>
<protein>
    <submittedName>
        <fullName evidence="1">Uncharacterized protein</fullName>
    </submittedName>
</protein>
<dbReference type="AlphaFoldDB" id="A0AAV6TN21"/>
<reference evidence="1 2" key="1">
    <citation type="journal article" date="2022" name="Nat. Ecol. Evol.">
        <title>A masculinizing supergene underlies an exaggerated male reproductive morph in a spider.</title>
        <authorList>
            <person name="Hendrickx F."/>
            <person name="De Corte Z."/>
            <person name="Sonet G."/>
            <person name="Van Belleghem S.M."/>
            <person name="Kostlbacher S."/>
            <person name="Vangestel C."/>
        </authorList>
    </citation>
    <scope>NUCLEOTIDE SEQUENCE [LARGE SCALE GENOMIC DNA]</scope>
    <source>
        <strain evidence="1">W744_W776</strain>
    </source>
</reference>
<gene>
    <name evidence="1" type="ORF">JTE90_012128</name>
</gene>
<sequence>MATGGIEGNKLENSHNNIQVISVLPSYDGESDSCQHFFGLFSELADLAKWSDQERVTIVKSRLKGNALRYLVDSPKLKKCTFDELRGDFENFFADSQSLTEKHLSFTSLKLLPNEPIRALAHRINTAVSRLMSDMSRSDLQSPVIDRLKLTRFIDALPAEYQLEVLKFAPDSFDKAVELASKIQVALQSTKQLQVNERVNACIPQNDPVVENSVFVGQINYLQEQINALKIDREDIKQSQKPKYLSRSVRIQTVNGSGVRFVSCVELTLKLGGQKLKQVFYVSKDIRGNNLSGIIGCDFIRDNNVSIHLQEQFISLSGLKIPFLGCTERVNTVVVTELPASLVNKQIIGPGETRVLKLRIRQHFVDGTDVLFTPNSKNVHLEIHVAVHKVFCSEFYVIVVNLGCKHMHLNKGMCLGTVTPEFSIRDSERETCSVNLIRASNEVKEMRRRELKATDFELGHLTKEQKNRVLTVLLEHSEVLLDISQYSFNFEHIPGRLNALADYMSRSPPVGAFSASQGDSEQGNVVLPVEDSQTLVK</sequence>
<dbReference type="PANTHER" id="PTHR33223:SF6">
    <property type="entry name" value="CCHC-TYPE DOMAIN-CONTAINING PROTEIN"/>
    <property type="match status" value="1"/>
</dbReference>